<accession>A0A0G3WKV6</accession>
<dbReference type="InterPro" id="IPR017853">
    <property type="entry name" value="GH"/>
</dbReference>
<proteinExistence type="predicted"/>
<dbReference type="Proteomes" id="UP000035337">
    <property type="component" value="Chromosome"/>
</dbReference>
<dbReference type="EMBL" id="CP009498">
    <property type="protein sequence ID" value="AKL98505.1"/>
    <property type="molecule type" value="Genomic_DNA"/>
</dbReference>
<evidence type="ECO:0000313" key="1">
    <source>
        <dbReference type="EMBL" id="AKL98505.1"/>
    </source>
</evidence>
<dbReference type="PROSITE" id="PS51257">
    <property type="entry name" value="PROKAR_LIPOPROTEIN"/>
    <property type="match status" value="1"/>
</dbReference>
<dbReference type="KEGG" id="epo:Epro_1126"/>
<evidence type="ECO:0000313" key="2">
    <source>
        <dbReference type="Proteomes" id="UP000035337"/>
    </source>
</evidence>
<dbReference type="RefSeq" id="WP_052571106.1">
    <property type="nucleotide sequence ID" value="NZ_CP009498.1"/>
</dbReference>
<dbReference type="SUPFAM" id="SSF51445">
    <property type="entry name" value="(Trans)glycosidases"/>
    <property type="match status" value="1"/>
</dbReference>
<sequence length="362" mass="40378">MKKIVCLFSIVFLSAGLFSCSGERAKNISGTVLQAVNAYIANRATAPAQVVWSNEKLLLISKSEIKDKKIIITQNNGTVSEYKIRGVCYAPDTDGELYFQDYKEDMPLIKTLNANSIRTYRPLGASAADGSFSHANTIAILDECLREGLTVAVGFSYDDMADGGAMEEYLRMFGTHPAILMIVLGNEYNYHYDEWFSKNEWFSRISSAIKIIKKYSPNRIIATVHGELPSQDEYNEYVNAGINLIMMNLYRGSNFGFAQENWYKLTNSMPWVVSEFGRSSKDASGKDTSKIQTSYLQTLIRALDQGYLFTLVDDPAKGSDEISPSIGAEDSMGVYDKNRTPKIAAEAVREEYRAKEKAGNGR</sequence>
<gene>
    <name evidence="1" type="ORF">Epro_1126</name>
</gene>
<name>A0A0G3WKV6_9BACT</name>
<organism evidence="1 2">
    <name type="scientific">Endomicrobium proavitum</name>
    <dbReference type="NCBI Taxonomy" id="1408281"/>
    <lineage>
        <taxon>Bacteria</taxon>
        <taxon>Pseudomonadati</taxon>
        <taxon>Elusimicrobiota</taxon>
        <taxon>Endomicrobiia</taxon>
        <taxon>Endomicrobiales</taxon>
        <taxon>Endomicrobiaceae</taxon>
        <taxon>Endomicrobium</taxon>
    </lineage>
</organism>
<keyword evidence="2" id="KW-1185">Reference proteome</keyword>
<protein>
    <submittedName>
        <fullName evidence="1">Uncharacterized protein</fullName>
    </submittedName>
</protein>
<reference evidence="1 2" key="1">
    <citation type="submission" date="2014-09" db="EMBL/GenBank/DDBJ databases">
        <title>Complete genome sequence of Endomicrobium proavitum.</title>
        <authorList>
            <person name="Zheng H."/>
        </authorList>
    </citation>
    <scope>NUCLEOTIDE SEQUENCE [LARGE SCALE GENOMIC DNA]</scope>
    <source>
        <strain evidence="1 2">Rsa215</strain>
    </source>
</reference>
<dbReference type="AlphaFoldDB" id="A0A0G3WKV6"/>
<dbReference type="Gene3D" id="3.20.20.80">
    <property type="entry name" value="Glycosidases"/>
    <property type="match status" value="1"/>
</dbReference>
<dbReference type="OrthoDB" id="1205943at2"/>
<dbReference type="STRING" id="1408281.Epro_1126"/>